<gene>
    <name evidence="6" type="ORF">HNP84_008040</name>
</gene>
<dbReference type="EMBL" id="JACHGN010000022">
    <property type="protein sequence ID" value="MBB5138287.1"/>
    <property type="molecule type" value="Genomic_DNA"/>
</dbReference>
<dbReference type="GO" id="GO:0016887">
    <property type="term" value="F:ATP hydrolysis activity"/>
    <property type="evidence" value="ECO:0007669"/>
    <property type="project" value="InterPro"/>
</dbReference>
<feature type="compositionally biased region" description="Low complexity" evidence="4">
    <location>
        <begin position="254"/>
        <end position="273"/>
    </location>
</feature>
<keyword evidence="2" id="KW-0547">Nucleotide-binding</keyword>
<feature type="domain" description="ABC transporter" evidence="5">
    <location>
        <begin position="1"/>
        <end position="218"/>
    </location>
</feature>
<dbReference type="AlphaFoldDB" id="A0A840PMM2"/>
<dbReference type="SUPFAM" id="SSF52540">
    <property type="entry name" value="P-loop containing nucleoside triphosphate hydrolases"/>
    <property type="match status" value="1"/>
</dbReference>
<dbReference type="GO" id="GO:0005524">
    <property type="term" value="F:ATP binding"/>
    <property type="evidence" value="ECO:0007669"/>
    <property type="project" value="UniProtKB-KW"/>
</dbReference>
<dbReference type="Gene3D" id="3.40.50.300">
    <property type="entry name" value="P-loop containing nucleotide triphosphate hydrolases"/>
    <property type="match status" value="1"/>
</dbReference>
<dbReference type="PROSITE" id="PS50893">
    <property type="entry name" value="ABC_TRANSPORTER_2"/>
    <property type="match status" value="1"/>
</dbReference>
<evidence type="ECO:0000259" key="5">
    <source>
        <dbReference type="PROSITE" id="PS50893"/>
    </source>
</evidence>
<feature type="compositionally biased region" description="Pro residues" evidence="4">
    <location>
        <begin position="237"/>
        <end position="253"/>
    </location>
</feature>
<dbReference type="InterPro" id="IPR051782">
    <property type="entry name" value="ABC_Transporter_VariousFunc"/>
</dbReference>
<evidence type="ECO:0000256" key="1">
    <source>
        <dbReference type="ARBA" id="ARBA00022448"/>
    </source>
</evidence>
<evidence type="ECO:0000256" key="4">
    <source>
        <dbReference type="SAM" id="MobiDB-lite"/>
    </source>
</evidence>
<dbReference type="InterPro" id="IPR003439">
    <property type="entry name" value="ABC_transporter-like_ATP-bd"/>
</dbReference>
<dbReference type="RefSeq" id="WP_281396415.1">
    <property type="nucleotide sequence ID" value="NZ_BAABIX010000018.1"/>
</dbReference>
<dbReference type="PANTHER" id="PTHR42939">
    <property type="entry name" value="ABC TRANSPORTER ATP-BINDING PROTEIN ALBC-RELATED"/>
    <property type="match status" value="1"/>
</dbReference>
<feature type="region of interest" description="Disordered" evidence="4">
    <location>
        <begin position="226"/>
        <end position="339"/>
    </location>
</feature>
<protein>
    <submittedName>
        <fullName evidence="6">ABC-type Mn2+/Zn2+ transport system ATPase subunit</fullName>
    </submittedName>
</protein>
<keyword evidence="1" id="KW-0813">Transport</keyword>
<dbReference type="Proteomes" id="UP000578449">
    <property type="component" value="Unassembled WGS sequence"/>
</dbReference>
<evidence type="ECO:0000313" key="6">
    <source>
        <dbReference type="EMBL" id="MBB5138287.1"/>
    </source>
</evidence>
<dbReference type="PANTHER" id="PTHR42939:SF1">
    <property type="entry name" value="ABC TRANSPORTER ATP-BINDING PROTEIN ALBC-RELATED"/>
    <property type="match status" value="1"/>
</dbReference>
<reference evidence="6 7" key="1">
    <citation type="submission" date="2020-08" db="EMBL/GenBank/DDBJ databases">
        <title>Genomic Encyclopedia of Type Strains, Phase IV (KMG-IV): sequencing the most valuable type-strain genomes for metagenomic binning, comparative biology and taxonomic classification.</title>
        <authorList>
            <person name="Goeker M."/>
        </authorList>
    </citation>
    <scope>NUCLEOTIDE SEQUENCE [LARGE SCALE GENOMIC DNA]</scope>
    <source>
        <strain evidence="6 7">DSM 45615</strain>
    </source>
</reference>
<name>A0A840PMM2_9ACTN</name>
<sequence>MRLTNVSFRYTRRGPWVLREVGLDLRPGEIVEVTGRNGAGKSTLLKMLAGALRPTTGSVTGRPAVVGYAPETFPVEQPFTVAAYLAAMARIRGVRDGLGDLPERLGMTALLGQPLRDLSKGSAHKVGLAQALLPRPGLLILDEPFAGLDTHTMAELPVIIAEVAAASGIVVVSDHQGGLRGVPSVRPVSVAGHAVAAGRHVSTSIVEVLVESTRAQEVAAKLRAEGYEARVRGGTTEPPPDEPTLTTEPPPDEPTLTTEPAATTEPTLTIEPPRGGPTRGEPPLDEPVPTEPKPPSQDPPSTAAGRPGDSYPTAALPQAARPAPGPSGSVADAVREGER</sequence>
<comment type="caution">
    <text evidence="6">The sequence shown here is derived from an EMBL/GenBank/DDBJ whole genome shotgun (WGS) entry which is preliminary data.</text>
</comment>
<evidence type="ECO:0000256" key="2">
    <source>
        <dbReference type="ARBA" id="ARBA00022741"/>
    </source>
</evidence>
<proteinExistence type="predicted"/>
<dbReference type="Pfam" id="PF00005">
    <property type="entry name" value="ABC_tran"/>
    <property type="match status" value="1"/>
</dbReference>
<evidence type="ECO:0000313" key="7">
    <source>
        <dbReference type="Proteomes" id="UP000578449"/>
    </source>
</evidence>
<accession>A0A840PMM2</accession>
<keyword evidence="3" id="KW-0067">ATP-binding</keyword>
<keyword evidence="7" id="KW-1185">Reference proteome</keyword>
<dbReference type="InterPro" id="IPR027417">
    <property type="entry name" value="P-loop_NTPase"/>
</dbReference>
<evidence type="ECO:0000256" key="3">
    <source>
        <dbReference type="ARBA" id="ARBA00022840"/>
    </source>
</evidence>
<feature type="compositionally biased region" description="Pro residues" evidence="4">
    <location>
        <begin position="285"/>
        <end position="298"/>
    </location>
</feature>
<dbReference type="InterPro" id="IPR003593">
    <property type="entry name" value="AAA+_ATPase"/>
</dbReference>
<dbReference type="SMART" id="SM00382">
    <property type="entry name" value="AAA"/>
    <property type="match status" value="1"/>
</dbReference>
<organism evidence="6 7">
    <name type="scientific">Thermocatellispora tengchongensis</name>
    <dbReference type="NCBI Taxonomy" id="1073253"/>
    <lineage>
        <taxon>Bacteria</taxon>
        <taxon>Bacillati</taxon>
        <taxon>Actinomycetota</taxon>
        <taxon>Actinomycetes</taxon>
        <taxon>Streptosporangiales</taxon>
        <taxon>Streptosporangiaceae</taxon>
        <taxon>Thermocatellispora</taxon>
    </lineage>
</organism>